<keyword evidence="8 11" id="KW-1133">Transmembrane helix</keyword>
<name>A0ABN4X7I8_9RHOB</name>
<dbReference type="InterPro" id="IPR004358">
    <property type="entry name" value="Sig_transdc_His_kin-like_C"/>
</dbReference>
<organism evidence="14 15">
    <name type="scientific">Thioclava nitratireducens</name>
    <dbReference type="NCBI Taxonomy" id="1915078"/>
    <lineage>
        <taxon>Bacteria</taxon>
        <taxon>Pseudomonadati</taxon>
        <taxon>Pseudomonadota</taxon>
        <taxon>Alphaproteobacteria</taxon>
        <taxon>Rhodobacterales</taxon>
        <taxon>Paracoccaceae</taxon>
        <taxon>Thioclava</taxon>
    </lineage>
</organism>
<dbReference type="PROSITE" id="PS50109">
    <property type="entry name" value="HIS_KIN"/>
    <property type="match status" value="1"/>
</dbReference>
<comment type="subcellular location">
    <subcellularLocation>
        <location evidence="2">Membrane</location>
    </subcellularLocation>
</comment>
<protein>
    <recommendedName>
        <fullName evidence="3">histidine kinase</fullName>
        <ecNumber evidence="3">2.7.13.3</ecNumber>
    </recommendedName>
</protein>
<feature type="domain" description="HAMP" evidence="13">
    <location>
        <begin position="195"/>
        <end position="246"/>
    </location>
</feature>
<comment type="catalytic activity">
    <reaction evidence="1">
        <text>ATP + protein L-histidine = ADP + protein N-phospho-L-histidine.</text>
        <dbReference type="EC" id="2.7.13.3"/>
    </reaction>
</comment>
<keyword evidence="7 14" id="KW-0418">Kinase</keyword>
<dbReference type="PROSITE" id="PS50885">
    <property type="entry name" value="HAMP"/>
    <property type="match status" value="1"/>
</dbReference>
<evidence type="ECO:0000259" key="12">
    <source>
        <dbReference type="PROSITE" id="PS50109"/>
    </source>
</evidence>
<feature type="domain" description="Histidine kinase" evidence="12">
    <location>
        <begin position="254"/>
        <end position="467"/>
    </location>
</feature>
<dbReference type="SUPFAM" id="SSF47384">
    <property type="entry name" value="Homodimeric domain of signal transducing histidine kinase"/>
    <property type="match status" value="1"/>
</dbReference>
<evidence type="ECO:0000256" key="5">
    <source>
        <dbReference type="ARBA" id="ARBA00022679"/>
    </source>
</evidence>
<evidence type="ECO:0000256" key="1">
    <source>
        <dbReference type="ARBA" id="ARBA00000085"/>
    </source>
</evidence>
<dbReference type="InterPro" id="IPR005467">
    <property type="entry name" value="His_kinase_dom"/>
</dbReference>
<dbReference type="CDD" id="cd00082">
    <property type="entry name" value="HisKA"/>
    <property type="match status" value="1"/>
</dbReference>
<dbReference type="Gene3D" id="3.30.565.10">
    <property type="entry name" value="Histidine kinase-like ATPase, C-terminal domain"/>
    <property type="match status" value="1"/>
</dbReference>
<dbReference type="Pfam" id="PF08521">
    <property type="entry name" value="2CSK_N"/>
    <property type="match status" value="1"/>
</dbReference>
<dbReference type="CDD" id="cd00075">
    <property type="entry name" value="HATPase"/>
    <property type="match status" value="1"/>
</dbReference>
<keyword evidence="15" id="KW-1185">Reference proteome</keyword>
<accession>A0ABN4X7I8</accession>
<dbReference type="Pfam" id="PF02518">
    <property type="entry name" value="HATPase_c"/>
    <property type="match status" value="1"/>
</dbReference>
<dbReference type="InterPro" id="IPR003594">
    <property type="entry name" value="HATPase_dom"/>
</dbReference>
<evidence type="ECO:0000256" key="7">
    <source>
        <dbReference type="ARBA" id="ARBA00022777"/>
    </source>
</evidence>
<evidence type="ECO:0000256" key="6">
    <source>
        <dbReference type="ARBA" id="ARBA00022692"/>
    </source>
</evidence>
<evidence type="ECO:0000256" key="8">
    <source>
        <dbReference type="ARBA" id="ARBA00022989"/>
    </source>
</evidence>
<keyword evidence="4" id="KW-0597">Phosphoprotein</keyword>
<dbReference type="SMART" id="SM00388">
    <property type="entry name" value="HisKA"/>
    <property type="match status" value="1"/>
</dbReference>
<evidence type="ECO:0000256" key="4">
    <source>
        <dbReference type="ARBA" id="ARBA00022553"/>
    </source>
</evidence>
<evidence type="ECO:0000313" key="15">
    <source>
        <dbReference type="Proteomes" id="UP000185622"/>
    </source>
</evidence>
<evidence type="ECO:0000256" key="11">
    <source>
        <dbReference type="SAM" id="Phobius"/>
    </source>
</evidence>
<dbReference type="InterPro" id="IPR013727">
    <property type="entry name" value="2CSK_N"/>
</dbReference>
<dbReference type="EMBL" id="CP019437">
    <property type="protein sequence ID" value="AQS47960.1"/>
    <property type="molecule type" value="Genomic_DNA"/>
</dbReference>
<evidence type="ECO:0000313" key="14">
    <source>
        <dbReference type="EMBL" id="AQS47960.1"/>
    </source>
</evidence>
<dbReference type="InterPro" id="IPR036890">
    <property type="entry name" value="HATPase_C_sf"/>
</dbReference>
<dbReference type="InterPro" id="IPR003660">
    <property type="entry name" value="HAMP_dom"/>
</dbReference>
<reference evidence="14 15" key="1">
    <citation type="submission" date="2017-01" db="EMBL/GenBank/DDBJ databases">
        <title>The complete genome sequence of a sulfur-oxidizing marine bacterium Thioclava sp. 25B10_4T.</title>
        <authorList>
            <person name="Liu Y."/>
            <person name="Lai Q."/>
            <person name="Shao Z."/>
        </authorList>
    </citation>
    <scope>NUCLEOTIDE SEQUENCE [LARGE SCALE GENOMIC DNA]</scope>
    <source>
        <strain evidence="14 15">25B10_4</strain>
    </source>
</reference>
<keyword evidence="10 11" id="KW-0472">Membrane</keyword>
<evidence type="ECO:0000256" key="3">
    <source>
        <dbReference type="ARBA" id="ARBA00012438"/>
    </source>
</evidence>
<keyword evidence="6 11" id="KW-0812">Transmembrane</keyword>
<dbReference type="PRINTS" id="PR00344">
    <property type="entry name" value="BCTRLSENSOR"/>
</dbReference>
<dbReference type="PANTHER" id="PTHR45436">
    <property type="entry name" value="SENSOR HISTIDINE KINASE YKOH"/>
    <property type="match status" value="1"/>
</dbReference>
<evidence type="ECO:0000259" key="13">
    <source>
        <dbReference type="PROSITE" id="PS50885"/>
    </source>
</evidence>
<dbReference type="EC" id="2.7.13.3" evidence="3"/>
<keyword evidence="9" id="KW-0902">Two-component regulatory system</keyword>
<evidence type="ECO:0000256" key="10">
    <source>
        <dbReference type="ARBA" id="ARBA00023136"/>
    </source>
</evidence>
<dbReference type="InterPro" id="IPR003661">
    <property type="entry name" value="HisK_dim/P_dom"/>
</dbReference>
<gene>
    <name evidence="14" type="ORF">BMG03_09175</name>
</gene>
<dbReference type="PANTHER" id="PTHR45436:SF1">
    <property type="entry name" value="SENSOR PROTEIN QSEC"/>
    <property type="match status" value="1"/>
</dbReference>
<feature type="transmembrane region" description="Helical" evidence="11">
    <location>
        <begin position="176"/>
        <end position="198"/>
    </location>
</feature>
<dbReference type="Pfam" id="PF00512">
    <property type="entry name" value="HisKA"/>
    <property type="match status" value="1"/>
</dbReference>
<proteinExistence type="predicted"/>
<dbReference type="Proteomes" id="UP000185622">
    <property type="component" value="Chromosome"/>
</dbReference>
<sequence>MSDGARSHDTGLAATRSLTARLVTGLSGLMIVGGLILALAAFAYGRTAARDAFDRLLVGAANDIAASISIRDGAPVVDLPVSAFELLALAPDDRIAYQVSGPKGAVLTGYKDLPRPNTTAQDSELYDARFKGEPARYIRVTRRFAERQFSGTVEVIVGQTLRARTQLALSITRNALGGLAVGGIAMLAFAIIIVHSALRPLERLAHGISERDPQDLTPIRAAVPREVDVLVQATNGFMGRLDRQFATMKSLISDTAHQLRTPVAALRAQSDLAAEEDDPARRDQIVAKMHSGTVRLSRLLDQMLSRALVIHRADSARRERVDLRNIALDIFEEGDHAALAPGSDIRLEIAEAEVPVLADELSLSEAAKNLLGNALAHGEAPVTIGAELRDGRARLWVRDAGPGPSPELRARLGERFAPGRTDTRRRGASSGLGLAIAQSVAETYGGTLEMESDAAGFTIAITLPRAEEAP</sequence>
<dbReference type="GO" id="GO:0016301">
    <property type="term" value="F:kinase activity"/>
    <property type="evidence" value="ECO:0007669"/>
    <property type="project" value="UniProtKB-KW"/>
</dbReference>
<keyword evidence="5" id="KW-0808">Transferase</keyword>
<feature type="transmembrane region" description="Helical" evidence="11">
    <location>
        <begin position="20"/>
        <end position="45"/>
    </location>
</feature>
<dbReference type="InterPro" id="IPR050428">
    <property type="entry name" value="TCS_sensor_his_kinase"/>
</dbReference>
<dbReference type="InterPro" id="IPR036097">
    <property type="entry name" value="HisK_dim/P_sf"/>
</dbReference>
<evidence type="ECO:0000256" key="9">
    <source>
        <dbReference type="ARBA" id="ARBA00023012"/>
    </source>
</evidence>
<dbReference type="RefSeq" id="WP_075774636.1">
    <property type="nucleotide sequence ID" value="NZ_CP019437.1"/>
</dbReference>
<dbReference type="SUPFAM" id="SSF55874">
    <property type="entry name" value="ATPase domain of HSP90 chaperone/DNA topoisomerase II/histidine kinase"/>
    <property type="match status" value="1"/>
</dbReference>
<dbReference type="SMART" id="SM00387">
    <property type="entry name" value="HATPase_c"/>
    <property type="match status" value="1"/>
</dbReference>
<evidence type="ECO:0000256" key="2">
    <source>
        <dbReference type="ARBA" id="ARBA00004370"/>
    </source>
</evidence>
<dbReference type="Gene3D" id="1.10.287.130">
    <property type="match status" value="1"/>
</dbReference>